<name>A0A1B6NSG9_9ZZZZ</name>
<comment type="caution">
    <text evidence="3">The sequence shown here is derived from an EMBL/GenBank/DDBJ whole genome shotgun (WGS) entry which is preliminary data.</text>
</comment>
<dbReference type="SUPFAM" id="SSF50998">
    <property type="entry name" value="Quinoprotein alcohol dehydrogenase-like"/>
    <property type="match status" value="1"/>
</dbReference>
<dbReference type="AlphaFoldDB" id="A0A1B6NSG9"/>
<dbReference type="InterPro" id="IPR002372">
    <property type="entry name" value="PQQ_rpt_dom"/>
</dbReference>
<dbReference type="EC" id="1.1.-.-" evidence="3"/>
<accession>A0A1B6NSG9</accession>
<dbReference type="GO" id="GO:0030288">
    <property type="term" value="C:outer membrane-bounded periplasmic space"/>
    <property type="evidence" value="ECO:0007669"/>
    <property type="project" value="InterPro"/>
</dbReference>
<gene>
    <name evidence="3" type="ORF">MGSAQ_002632</name>
</gene>
<proteinExistence type="predicted"/>
<dbReference type="GO" id="GO:0016491">
    <property type="term" value="F:oxidoreductase activity"/>
    <property type="evidence" value="ECO:0007669"/>
    <property type="project" value="UniProtKB-KW"/>
</dbReference>
<keyword evidence="3" id="KW-0560">Oxidoreductase</keyword>
<dbReference type="EMBL" id="AYSL01001508">
    <property type="protein sequence ID" value="KTF05872.1"/>
    <property type="molecule type" value="Genomic_DNA"/>
</dbReference>
<dbReference type="Pfam" id="PF01011">
    <property type="entry name" value="PQQ"/>
    <property type="match status" value="1"/>
</dbReference>
<evidence type="ECO:0000313" key="3">
    <source>
        <dbReference type="EMBL" id="KTF05872.1"/>
    </source>
</evidence>
<protein>
    <submittedName>
        <fullName evidence="3">Secreted protein containing PQQ-dependent enzyme</fullName>
        <ecNumber evidence="3">1.1.-.-</ecNumber>
    </submittedName>
</protein>
<dbReference type="InterPro" id="IPR011047">
    <property type="entry name" value="Quinoprotein_ADH-like_sf"/>
</dbReference>
<reference evidence="3" key="1">
    <citation type="submission" date="2013-11" db="EMBL/GenBank/DDBJ databases">
        <title>Microbial diversity, functional groups and degradation webs in Northern and Southern Mediterranean and Red Sea marine crude oil polluted sites.</title>
        <authorList>
            <person name="Daffonchio D."/>
            <person name="Mapelli F."/>
            <person name="Ferrer M."/>
            <person name="Richter M."/>
            <person name="Cherif A."/>
            <person name="Malkawi H.I."/>
            <person name="Yakimov M.M."/>
            <person name="Abdel-Fattah Y.R."/>
            <person name="Blaghen M."/>
            <person name="Golyshin P.N."/>
            <person name="Kalogerakis N."/>
            <person name="Boon N."/>
            <person name="Magagnini M."/>
            <person name="Fava F."/>
        </authorList>
    </citation>
    <scope>NUCLEOTIDE SEQUENCE</scope>
</reference>
<feature type="domain" description="Pyrrolo-quinoline quinone repeat" evidence="2">
    <location>
        <begin position="38"/>
        <end position="78"/>
    </location>
</feature>
<evidence type="ECO:0000256" key="1">
    <source>
        <dbReference type="ARBA" id="ARBA00022891"/>
    </source>
</evidence>
<dbReference type="InterPro" id="IPR001479">
    <property type="entry name" value="Quinoprotein_DH_CS"/>
</dbReference>
<sequence>MQCLTLAGSLALAAAAQAKPVSWEDIAKDHLSTENVLQYGMGTNAQRWSPLAQVNEDNVFKLTPAWSFSFGDEKQRGQES</sequence>
<dbReference type="PROSITE" id="PS00363">
    <property type="entry name" value="BACTERIAL_PQQ_1"/>
    <property type="match status" value="1"/>
</dbReference>
<keyword evidence="1" id="KW-0634">PQQ</keyword>
<organism evidence="3">
    <name type="scientific">marine sediment metagenome</name>
    <dbReference type="NCBI Taxonomy" id="412755"/>
    <lineage>
        <taxon>unclassified sequences</taxon>
        <taxon>metagenomes</taxon>
        <taxon>ecological metagenomes</taxon>
    </lineage>
</organism>
<evidence type="ECO:0000259" key="2">
    <source>
        <dbReference type="Pfam" id="PF01011"/>
    </source>
</evidence>
<feature type="non-terminal residue" evidence="3">
    <location>
        <position position="80"/>
    </location>
</feature>
<dbReference type="Gene3D" id="2.140.10.10">
    <property type="entry name" value="Quinoprotein alcohol dehydrogenase-like superfamily"/>
    <property type="match status" value="1"/>
</dbReference>